<dbReference type="AlphaFoldDB" id="A0A923SCI7"/>
<accession>A0A923SCI7</accession>
<evidence type="ECO:0000313" key="4">
    <source>
        <dbReference type="Proteomes" id="UP000608513"/>
    </source>
</evidence>
<keyword evidence="1" id="KW-1133">Transmembrane helix</keyword>
<dbReference type="RefSeq" id="WP_187077741.1">
    <property type="nucleotide sequence ID" value="NZ_JACORT010000008.1"/>
</dbReference>
<evidence type="ECO:0000256" key="1">
    <source>
        <dbReference type="SAM" id="Phobius"/>
    </source>
</evidence>
<dbReference type="Proteomes" id="UP000608513">
    <property type="component" value="Unassembled WGS sequence"/>
</dbReference>
<organism evidence="3 4">
    <name type="scientific">Ramlibacter cellulosilyticus</name>
    <dbReference type="NCBI Taxonomy" id="2764187"/>
    <lineage>
        <taxon>Bacteria</taxon>
        <taxon>Pseudomonadati</taxon>
        <taxon>Pseudomonadota</taxon>
        <taxon>Betaproteobacteria</taxon>
        <taxon>Burkholderiales</taxon>
        <taxon>Comamonadaceae</taxon>
        <taxon>Ramlibacter</taxon>
    </lineage>
</organism>
<keyword evidence="1" id="KW-0472">Membrane</keyword>
<feature type="domain" description="Type 4 fimbrial biogenesis protein PilX N-terminal" evidence="2">
    <location>
        <begin position="14"/>
        <end position="64"/>
    </location>
</feature>
<protein>
    <recommendedName>
        <fullName evidence="2">Type 4 fimbrial biogenesis protein PilX N-terminal domain-containing protein</fullName>
    </recommendedName>
</protein>
<reference evidence="3" key="1">
    <citation type="submission" date="2020-08" db="EMBL/GenBank/DDBJ databases">
        <title>Ramlibacter sp. USB13 16S ribosomal RNA gene genome sequencing and assembly.</title>
        <authorList>
            <person name="Kang M."/>
        </authorList>
    </citation>
    <scope>NUCLEOTIDE SEQUENCE</scope>
    <source>
        <strain evidence="3">USB13</strain>
    </source>
</reference>
<dbReference type="EMBL" id="JACORT010000008">
    <property type="protein sequence ID" value="MBC5785006.1"/>
    <property type="molecule type" value="Genomic_DNA"/>
</dbReference>
<keyword evidence="1" id="KW-0812">Transmembrane</keyword>
<gene>
    <name evidence="3" type="ORF">H8N03_18815</name>
</gene>
<keyword evidence="4" id="KW-1185">Reference proteome</keyword>
<comment type="caution">
    <text evidence="3">The sequence shown here is derived from an EMBL/GenBank/DDBJ whole genome shotgun (WGS) entry which is preliminary data.</text>
</comment>
<dbReference type="InterPro" id="IPR025746">
    <property type="entry name" value="PilX_N_dom"/>
</dbReference>
<evidence type="ECO:0000259" key="2">
    <source>
        <dbReference type="Pfam" id="PF14341"/>
    </source>
</evidence>
<sequence>MRVPAHTPLARAQRGVSLIITMVMLVIIGLTAAAAMRSAISSEKVINNMRSEALAQQYAEAALRYCEQQMALPSVSRVAKLQDDQIATIDYGAATKWETTTSWVGGTPARVIVPNEQFKNTDSSFSPSVAPQCMAEKQKLADGTSVAVVVTARGFSPDYAADADGKTTAGSVVWLQSTSAFN</sequence>
<dbReference type="Pfam" id="PF14341">
    <property type="entry name" value="PilX_N"/>
    <property type="match status" value="1"/>
</dbReference>
<name>A0A923SCI7_9BURK</name>
<evidence type="ECO:0000313" key="3">
    <source>
        <dbReference type="EMBL" id="MBC5785006.1"/>
    </source>
</evidence>
<feature type="transmembrane region" description="Helical" evidence="1">
    <location>
        <begin position="16"/>
        <end position="40"/>
    </location>
</feature>
<proteinExistence type="predicted"/>